<dbReference type="EMBL" id="CM004482">
    <property type="protein sequence ID" value="OCT63846.1"/>
    <property type="molecule type" value="Genomic_DNA"/>
</dbReference>
<evidence type="ECO:0000313" key="3">
    <source>
        <dbReference type="Proteomes" id="UP000694892"/>
    </source>
</evidence>
<reference evidence="3" key="1">
    <citation type="journal article" date="2016" name="Nature">
        <title>Genome evolution in the allotetraploid frog Xenopus laevis.</title>
        <authorList>
            <person name="Session A.M."/>
            <person name="Uno Y."/>
            <person name="Kwon T."/>
            <person name="Chapman J.A."/>
            <person name="Toyoda A."/>
            <person name="Takahashi S."/>
            <person name="Fukui A."/>
            <person name="Hikosaka A."/>
            <person name="Suzuki A."/>
            <person name="Kondo M."/>
            <person name="van Heeringen S.J."/>
            <person name="Quigley I."/>
            <person name="Heinz S."/>
            <person name="Ogino H."/>
            <person name="Ochi H."/>
            <person name="Hellsten U."/>
            <person name="Lyons J.B."/>
            <person name="Simakov O."/>
            <person name="Putnam N."/>
            <person name="Stites J."/>
            <person name="Kuroki Y."/>
            <person name="Tanaka T."/>
            <person name="Michiue T."/>
            <person name="Watanabe M."/>
            <person name="Bogdanovic O."/>
            <person name="Lister R."/>
            <person name="Georgiou G."/>
            <person name="Paranjpe S.S."/>
            <person name="van Kruijsbergen I."/>
            <person name="Shu S."/>
            <person name="Carlson J."/>
            <person name="Kinoshita T."/>
            <person name="Ohta Y."/>
            <person name="Mawaribuchi S."/>
            <person name="Jenkins J."/>
            <person name="Grimwood J."/>
            <person name="Schmutz J."/>
            <person name="Mitros T."/>
            <person name="Mozaffari S.V."/>
            <person name="Suzuki Y."/>
            <person name="Haramoto Y."/>
            <person name="Yamamoto T.S."/>
            <person name="Takagi C."/>
            <person name="Heald R."/>
            <person name="Miller K."/>
            <person name="Haudenschild C."/>
            <person name="Kitzman J."/>
            <person name="Nakayama T."/>
            <person name="Izutsu Y."/>
            <person name="Robert J."/>
            <person name="Fortriede J."/>
            <person name="Burns K."/>
            <person name="Lotay V."/>
            <person name="Karimi K."/>
            <person name="Yasuoka Y."/>
            <person name="Dichmann D.S."/>
            <person name="Flajnik M.F."/>
            <person name="Houston D.W."/>
            <person name="Shendure J."/>
            <person name="DuPasquier L."/>
            <person name="Vize P.D."/>
            <person name="Zorn A.M."/>
            <person name="Ito M."/>
            <person name="Marcotte E.M."/>
            <person name="Wallingford J.B."/>
            <person name="Ito Y."/>
            <person name="Asashima M."/>
            <person name="Ueno N."/>
            <person name="Matsuda Y."/>
            <person name="Veenstra G.J."/>
            <person name="Fujiyama A."/>
            <person name="Harland R.M."/>
            <person name="Taira M."/>
            <person name="Rokhsar D.S."/>
        </authorList>
    </citation>
    <scope>NUCLEOTIDE SEQUENCE [LARGE SCALE GENOMIC DNA]</scope>
    <source>
        <strain evidence="3">J</strain>
    </source>
</reference>
<name>A0A974C026_XENLA</name>
<feature type="transmembrane region" description="Helical" evidence="1">
    <location>
        <begin position="32"/>
        <end position="52"/>
    </location>
</feature>
<dbReference type="Proteomes" id="UP000694892">
    <property type="component" value="Chromosome 9_10L"/>
</dbReference>
<evidence type="ECO:0000313" key="2">
    <source>
        <dbReference type="EMBL" id="OCT63846.1"/>
    </source>
</evidence>
<keyword evidence="1" id="KW-1133">Transmembrane helix</keyword>
<keyword evidence="1" id="KW-0472">Membrane</keyword>
<evidence type="ECO:0000256" key="1">
    <source>
        <dbReference type="SAM" id="Phobius"/>
    </source>
</evidence>
<dbReference type="AlphaFoldDB" id="A0A974C026"/>
<accession>A0A974C026</accession>
<protein>
    <submittedName>
        <fullName evidence="2">Uncharacterized protein</fullName>
    </submittedName>
</protein>
<sequence>MYGTTFIQIKIKVLRRDAVTSNVLICYYSHKFIRVTLLLLIPPVSAVSPLILKSSWMQVIWPWHIYTYIM</sequence>
<gene>
    <name evidence="2" type="ORF">XELAEV_18044945mg</name>
</gene>
<organism evidence="2 3">
    <name type="scientific">Xenopus laevis</name>
    <name type="common">African clawed frog</name>
    <dbReference type="NCBI Taxonomy" id="8355"/>
    <lineage>
        <taxon>Eukaryota</taxon>
        <taxon>Metazoa</taxon>
        <taxon>Chordata</taxon>
        <taxon>Craniata</taxon>
        <taxon>Vertebrata</taxon>
        <taxon>Euteleostomi</taxon>
        <taxon>Amphibia</taxon>
        <taxon>Batrachia</taxon>
        <taxon>Anura</taxon>
        <taxon>Pipoidea</taxon>
        <taxon>Pipidae</taxon>
        <taxon>Xenopodinae</taxon>
        <taxon>Xenopus</taxon>
        <taxon>Xenopus</taxon>
    </lineage>
</organism>
<proteinExistence type="predicted"/>
<keyword evidence="1" id="KW-0812">Transmembrane</keyword>